<name>A0A926JVB4_9FLAO</name>
<keyword evidence="2" id="KW-1185">Reference proteome</keyword>
<reference evidence="1 2" key="1">
    <citation type="submission" date="2020-09" db="EMBL/GenBank/DDBJ databases">
        <title>Sinomicrobium weinanense sp. nov., a halophilic bacteria isolated from saline-alkali soil.</title>
        <authorList>
            <person name="Wu P."/>
            <person name="Ren H."/>
            <person name="Mei Y."/>
            <person name="Liang Y."/>
            <person name="Chen Z."/>
        </authorList>
    </citation>
    <scope>NUCLEOTIDE SEQUENCE [LARGE SCALE GENOMIC DNA]</scope>
    <source>
        <strain evidence="1 2">FJxs</strain>
    </source>
</reference>
<dbReference type="Pfam" id="PF12741">
    <property type="entry name" value="SusD-like"/>
    <property type="match status" value="1"/>
</dbReference>
<dbReference type="SUPFAM" id="SSF48452">
    <property type="entry name" value="TPR-like"/>
    <property type="match status" value="1"/>
</dbReference>
<keyword evidence="1" id="KW-0449">Lipoprotein</keyword>
<dbReference type="EMBL" id="JACVDC010000082">
    <property type="protein sequence ID" value="MBC9797984.1"/>
    <property type="molecule type" value="Genomic_DNA"/>
</dbReference>
<dbReference type="PROSITE" id="PS51257">
    <property type="entry name" value="PROKAR_LIPOPROTEIN"/>
    <property type="match status" value="1"/>
</dbReference>
<dbReference type="Proteomes" id="UP000653730">
    <property type="component" value="Unassembled WGS sequence"/>
</dbReference>
<accession>A0A926JVB4</accession>
<protein>
    <submittedName>
        <fullName evidence="1">SusD/RagB family nutrient-binding outer membrane lipoprotein</fullName>
    </submittedName>
</protein>
<dbReference type="RefSeq" id="WP_187967109.1">
    <property type="nucleotide sequence ID" value="NZ_JACVDC010000082.1"/>
</dbReference>
<evidence type="ECO:0000313" key="1">
    <source>
        <dbReference type="EMBL" id="MBC9797984.1"/>
    </source>
</evidence>
<evidence type="ECO:0000313" key="2">
    <source>
        <dbReference type="Proteomes" id="UP000653730"/>
    </source>
</evidence>
<dbReference type="InterPro" id="IPR024302">
    <property type="entry name" value="SusD-like"/>
</dbReference>
<comment type="caution">
    <text evidence="1">The sequence shown here is derived from an EMBL/GenBank/DDBJ whole genome shotgun (WGS) entry which is preliminary data.</text>
</comment>
<organism evidence="1 2">
    <name type="scientific">Sinomicrobium weinanense</name>
    <dbReference type="NCBI Taxonomy" id="2842200"/>
    <lineage>
        <taxon>Bacteria</taxon>
        <taxon>Pseudomonadati</taxon>
        <taxon>Bacteroidota</taxon>
        <taxon>Flavobacteriia</taxon>
        <taxon>Flavobacteriales</taxon>
        <taxon>Flavobacteriaceae</taxon>
        <taxon>Sinomicrobium</taxon>
    </lineage>
</organism>
<dbReference type="Gene3D" id="1.25.40.390">
    <property type="match status" value="1"/>
</dbReference>
<sequence length="536" mass="59205">MKSIKKLNIMIAVLGVLVSCTENFDELNTNPRDITEEELEVDFQHIGSLYKPIFENIYKYDPASSYQLQQNLNADVYSGYMTPPRPFIAGANNTTYNLVGGWNNTIWSVPYSNVMNNVETIEELAKDEYPTFYAVSLILKVAAMHRVSDIFGPIVYTNFGDLEKAGVYDSQEEAYHAFFADLDTGVANLMEDLDSSRFTAFDLSYGGDYSQWVKLANSLRLRLAIRISKIDPATAKAEGEKALNHPLGVIETNGDGFFVNSAVSHPLQTIDNSWGDIRMNAFMESVLSGFNDPRAGAYFLEVNPGDSDTEPIVPGALKGVRGGMPLLSGYADELDQKGDYIRFAVINDNIHQTSVQLMTAAEVYFLKAEAALRGWSGAGDARANYEMGITTSFEQRGIGGVSTYMADNVSTPADYKDPVNPSNNIAATSDITIAWNDADNNETKLEKIITQKWIAVFPDGQEAWSEFRRTGYPRIFPVVSNQSAGTVDTEIQIRRIPFVDNERSTNPEGVKDAVTKLGGPDNGGTRLWWDTGGPNF</sequence>
<gene>
    <name evidence="1" type="ORF">IBL28_18575</name>
</gene>
<proteinExistence type="predicted"/>
<dbReference type="AlphaFoldDB" id="A0A926JVB4"/>
<dbReference type="InterPro" id="IPR011990">
    <property type="entry name" value="TPR-like_helical_dom_sf"/>
</dbReference>